<dbReference type="EMBL" id="CP104013">
    <property type="protein sequence ID" value="UYP44665.1"/>
    <property type="molecule type" value="Genomic_DNA"/>
</dbReference>
<evidence type="ECO:0000256" key="3">
    <source>
        <dbReference type="ARBA" id="ARBA00022692"/>
    </source>
</evidence>
<dbReference type="PANTHER" id="PTHR43723">
    <property type="entry name" value="COBALT TRANSPORT PROTEIN CBIQ"/>
    <property type="match status" value="1"/>
</dbReference>
<keyword evidence="2" id="KW-1003">Cell membrane</keyword>
<keyword evidence="5 6" id="KW-0472">Membrane</keyword>
<dbReference type="Proteomes" id="UP001208689">
    <property type="component" value="Chromosome"/>
</dbReference>
<evidence type="ECO:0000313" key="7">
    <source>
        <dbReference type="EMBL" id="UYP44665.1"/>
    </source>
</evidence>
<keyword evidence="4 6" id="KW-1133">Transmembrane helix</keyword>
<dbReference type="InterPro" id="IPR012809">
    <property type="entry name" value="ECF_CbiQ"/>
</dbReference>
<proteinExistence type="predicted"/>
<dbReference type="InterPro" id="IPR003339">
    <property type="entry name" value="ABC/ECF_trnsptr_transmembrane"/>
</dbReference>
<feature type="transmembrane region" description="Helical" evidence="6">
    <location>
        <begin position="53"/>
        <end position="74"/>
    </location>
</feature>
<reference evidence="7" key="1">
    <citation type="submission" date="2022-09" db="EMBL/GenBank/DDBJ databases">
        <title>Actin cytoskeleton and complex cell architecture in an #Asgard archaeon.</title>
        <authorList>
            <person name="Ponce Toledo R.I."/>
            <person name="Schleper C."/>
            <person name="Rodrigues Oliveira T."/>
            <person name="Wollweber F."/>
            <person name="Xu J."/>
            <person name="Rittmann S."/>
            <person name="Klingl A."/>
            <person name="Pilhofer M."/>
        </authorList>
    </citation>
    <scope>NUCLEOTIDE SEQUENCE</scope>
    <source>
        <strain evidence="7">B-35</strain>
    </source>
</reference>
<dbReference type="InterPro" id="IPR052770">
    <property type="entry name" value="Cobalt_transport_CbiQ"/>
</dbReference>
<evidence type="ECO:0000256" key="4">
    <source>
        <dbReference type="ARBA" id="ARBA00022989"/>
    </source>
</evidence>
<evidence type="ECO:0000256" key="5">
    <source>
        <dbReference type="ARBA" id="ARBA00023136"/>
    </source>
</evidence>
<dbReference type="NCBIfam" id="TIGR02454">
    <property type="entry name" value="ECF_T_CbiQ"/>
    <property type="match status" value="1"/>
</dbReference>
<evidence type="ECO:0000256" key="6">
    <source>
        <dbReference type="SAM" id="Phobius"/>
    </source>
</evidence>
<feature type="transmembrane region" description="Helical" evidence="6">
    <location>
        <begin position="132"/>
        <end position="151"/>
    </location>
</feature>
<accession>A0ABY6HMC6</accession>
<name>A0ABY6HMC6_9ARCH</name>
<feature type="transmembrane region" description="Helical" evidence="6">
    <location>
        <begin position="28"/>
        <end position="47"/>
    </location>
</feature>
<sequence length="268" mass="31244">MSLLARVNNSFQDYLLTEYEQSQSTRTFFVFPLFKLLISIFMIVVINQFITTYLVWIGLILLLFSAAIAVQINIKRYLKMLLGLGVIYPIIVGIPLIFITKESIIWSFQIHSLTISVSELGLIGARDFFFRIMCNVSVILFLVLSTPFIHIIHVFHQLHFPKIITTIMVLTYRYFFLFFENLIKILRADDCRRFSKLPFKKRFNHIGTIFSMLLLRSMQRGTKIHRAMMARGYSGEIPDISYKAKLTPTILYVGSFVILNLLLFIIFI</sequence>
<organism evidence="7 8">
    <name type="scientific">Candidatus Lokiarchaeum ossiferum</name>
    <dbReference type="NCBI Taxonomy" id="2951803"/>
    <lineage>
        <taxon>Archaea</taxon>
        <taxon>Promethearchaeati</taxon>
        <taxon>Promethearchaeota</taxon>
        <taxon>Promethearchaeia</taxon>
        <taxon>Promethearchaeales</taxon>
        <taxon>Promethearchaeaceae</taxon>
        <taxon>Candidatus Lokiarchaeum</taxon>
    </lineage>
</organism>
<feature type="transmembrane region" description="Helical" evidence="6">
    <location>
        <begin position="249"/>
        <end position="267"/>
    </location>
</feature>
<evidence type="ECO:0000313" key="8">
    <source>
        <dbReference type="Proteomes" id="UP001208689"/>
    </source>
</evidence>
<feature type="transmembrane region" description="Helical" evidence="6">
    <location>
        <begin position="104"/>
        <end position="125"/>
    </location>
</feature>
<gene>
    <name evidence="7" type="ORF">NEF87_000950</name>
</gene>
<comment type="subcellular location">
    <subcellularLocation>
        <location evidence="1">Cell membrane</location>
        <topology evidence="1">Multi-pass membrane protein</topology>
    </subcellularLocation>
</comment>
<feature type="transmembrane region" description="Helical" evidence="6">
    <location>
        <begin position="81"/>
        <end position="98"/>
    </location>
</feature>
<feature type="transmembrane region" description="Helical" evidence="6">
    <location>
        <begin position="163"/>
        <end position="183"/>
    </location>
</feature>
<keyword evidence="8" id="KW-1185">Reference proteome</keyword>
<dbReference type="Pfam" id="PF02361">
    <property type="entry name" value="CbiQ"/>
    <property type="match status" value="1"/>
</dbReference>
<protein>
    <recommendedName>
        <fullName evidence="9">Cobalt ECF transporter T component CbiQ</fullName>
    </recommendedName>
</protein>
<keyword evidence="3 6" id="KW-0812">Transmembrane</keyword>
<evidence type="ECO:0000256" key="2">
    <source>
        <dbReference type="ARBA" id="ARBA00022475"/>
    </source>
</evidence>
<evidence type="ECO:0008006" key="9">
    <source>
        <dbReference type="Google" id="ProtNLM"/>
    </source>
</evidence>
<dbReference type="PANTHER" id="PTHR43723:SF1">
    <property type="entry name" value="COBALT TRANSPORT PROTEIN CBIQ"/>
    <property type="match status" value="1"/>
</dbReference>
<dbReference type="CDD" id="cd16914">
    <property type="entry name" value="EcfT"/>
    <property type="match status" value="1"/>
</dbReference>
<evidence type="ECO:0000256" key="1">
    <source>
        <dbReference type="ARBA" id="ARBA00004651"/>
    </source>
</evidence>